<name>A0A4D6LTV9_VIGUN</name>
<evidence type="ECO:0000313" key="1">
    <source>
        <dbReference type="EMBL" id="QCD92015.1"/>
    </source>
</evidence>
<reference evidence="1 2" key="1">
    <citation type="submission" date="2019-04" db="EMBL/GenBank/DDBJ databases">
        <title>An improved genome assembly and genetic linkage map for asparagus bean, Vigna unguiculata ssp. sesquipedialis.</title>
        <authorList>
            <person name="Xia Q."/>
            <person name="Zhang R."/>
            <person name="Dong Y."/>
        </authorList>
    </citation>
    <scope>NUCLEOTIDE SEQUENCE [LARGE SCALE GENOMIC DNA]</scope>
    <source>
        <tissue evidence="1">Leaf</tissue>
    </source>
</reference>
<proteinExistence type="predicted"/>
<dbReference type="Proteomes" id="UP000501690">
    <property type="component" value="Linkage Group LG5"/>
</dbReference>
<sequence length="153" mass="17815">MFEEVKTETTYDAASALASEPAKWGLRVRVLRWLDIEALSERESDMKREWYVDFGVGVIRRNNLAVVFCGYSPEWDGYGPLICYQEVLYLYAQKVKTETTYDAASALASEPAKWGLRVRVLRWLDIEALSERESDMKREWYVDFGVGVIRRNK</sequence>
<dbReference type="AlphaFoldDB" id="A0A4D6LTV9"/>
<organism evidence="1 2">
    <name type="scientific">Vigna unguiculata</name>
    <name type="common">Cowpea</name>
    <dbReference type="NCBI Taxonomy" id="3917"/>
    <lineage>
        <taxon>Eukaryota</taxon>
        <taxon>Viridiplantae</taxon>
        <taxon>Streptophyta</taxon>
        <taxon>Embryophyta</taxon>
        <taxon>Tracheophyta</taxon>
        <taxon>Spermatophyta</taxon>
        <taxon>Magnoliopsida</taxon>
        <taxon>eudicotyledons</taxon>
        <taxon>Gunneridae</taxon>
        <taxon>Pentapetalae</taxon>
        <taxon>rosids</taxon>
        <taxon>fabids</taxon>
        <taxon>Fabales</taxon>
        <taxon>Fabaceae</taxon>
        <taxon>Papilionoideae</taxon>
        <taxon>50 kb inversion clade</taxon>
        <taxon>NPAAA clade</taxon>
        <taxon>indigoferoid/millettioid clade</taxon>
        <taxon>Phaseoleae</taxon>
        <taxon>Vigna</taxon>
    </lineage>
</organism>
<keyword evidence="2" id="KW-1185">Reference proteome</keyword>
<dbReference type="EMBL" id="CP039349">
    <property type="protein sequence ID" value="QCD92015.1"/>
    <property type="molecule type" value="Genomic_DNA"/>
</dbReference>
<gene>
    <name evidence="1" type="ORF">DEO72_LG5g71</name>
</gene>
<evidence type="ECO:0000313" key="2">
    <source>
        <dbReference type="Proteomes" id="UP000501690"/>
    </source>
</evidence>
<protein>
    <submittedName>
        <fullName evidence="1">Uncharacterized protein</fullName>
    </submittedName>
</protein>
<accession>A0A4D6LTV9</accession>